<name>A0A081P1W4_9BACL</name>
<proteinExistence type="predicted"/>
<reference evidence="2 3" key="1">
    <citation type="submission" date="2014-06" db="EMBL/GenBank/DDBJ databases">
        <title>Draft genome sequence of Paenibacillus sp. MSt1.</title>
        <authorList>
            <person name="Aw Y.K."/>
            <person name="Ong K.S."/>
            <person name="Gan H.M."/>
            <person name="Lee S.M."/>
        </authorList>
    </citation>
    <scope>NUCLEOTIDE SEQUENCE [LARGE SCALE GENOMIC DNA]</scope>
    <source>
        <strain evidence="2 3">MSt1</strain>
    </source>
</reference>
<evidence type="ECO:0000259" key="1">
    <source>
        <dbReference type="Pfam" id="PF00561"/>
    </source>
</evidence>
<dbReference type="OrthoDB" id="9773293at2"/>
<dbReference type="PANTHER" id="PTHR43433">
    <property type="entry name" value="HYDROLASE, ALPHA/BETA FOLD FAMILY PROTEIN"/>
    <property type="match status" value="1"/>
</dbReference>
<comment type="caution">
    <text evidence="2">The sequence shown here is derived from an EMBL/GenBank/DDBJ whole genome shotgun (WGS) entry which is preliminary data.</text>
</comment>
<dbReference type="InterPro" id="IPR029058">
    <property type="entry name" value="AB_hydrolase_fold"/>
</dbReference>
<keyword evidence="3" id="KW-1185">Reference proteome</keyword>
<dbReference type="AlphaFoldDB" id="A0A081P1W4"/>
<dbReference type="InterPro" id="IPR050471">
    <property type="entry name" value="AB_hydrolase"/>
</dbReference>
<keyword evidence="2" id="KW-0378">Hydrolase</keyword>
<feature type="domain" description="AB hydrolase-1" evidence="1">
    <location>
        <begin position="25"/>
        <end position="265"/>
    </location>
</feature>
<evidence type="ECO:0000313" key="2">
    <source>
        <dbReference type="EMBL" id="KEQ24687.1"/>
    </source>
</evidence>
<gene>
    <name evidence="2" type="ORF">ET33_08135</name>
</gene>
<evidence type="ECO:0000313" key="3">
    <source>
        <dbReference type="Proteomes" id="UP000028123"/>
    </source>
</evidence>
<dbReference type="EMBL" id="JNVM01000015">
    <property type="protein sequence ID" value="KEQ24687.1"/>
    <property type="molecule type" value="Genomic_DNA"/>
</dbReference>
<dbReference type="GO" id="GO:0016787">
    <property type="term" value="F:hydrolase activity"/>
    <property type="evidence" value="ECO:0007669"/>
    <property type="project" value="UniProtKB-KW"/>
</dbReference>
<dbReference type="eggNOG" id="COG2267">
    <property type="taxonomic scope" value="Bacteria"/>
</dbReference>
<sequence length="287" mass="32341">MNRRLDVYRFEDLPLEYSVAGEGEPILVMHGGHSNCYEEFGYEALIRQGYSLITPSRAGYGGTSKELGSSLTQACQAYNGLLDRLQLGKVHLLAVSAGGPSGIRFASLYPERIRTFTLQCAVTKAWLTPQDKEYRVARLLFRPPAEEAVWKLLGRLNNRFPSFIFRQMAPSFSTLSQSVIVTKAGDGDWEAIRRMNNRQRSGHGFFIDLSQTGDIVPTELENVRCPALVLHSKNDRLVSLEHAFHAHRHLPQSELRLLDTWGHLIWLGKGAEETDEAMLAFLRGNRI</sequence>
<dbReference type="InterPro" id="IPR000073">
    <property type="entry name" value="AB_hydrolase_1"/>
</dbReference>
<protein>
    <submittedName>
        <fullName evidence="2">Hydrolase</fullName>
    </submittedName>
</protein>
<dbReference type="PANTHER" id="PTHR43433:SF5">
    <property type="entry name" value="AB HYDROLASE-1 DOMAIN-CONTAINING PROTEIN"/>
    <property type="match status" value="1"/>
</dbReference>
<dbReference type="Pfam" id="PF00561">
    <property type="entry name" value="Abhydrolase_1"/>
    <property type="match status" value="1"/>
</dbReference>
<dbReference type="RefSeq" id="WP_036685111.1">
    <property type="nucleotide sequence ID" value="NZ_JNVM01000015.1"/>
</dbReference>
<dbReference type="Gene3D" id="3.40.50.1820">
    <property type="entry name" value="alpha/beta hydrolase"/>
    <property type="match status" value="1"/>
</dbReference>
<accession>A0A081P1W4</accession>
<dbReference type="SUPFAM" id="SSF53474">
    <property type="entry name" value="alpha/beta-Hydrolases"/>
    <property type="match status" value="1"/>
</dbReference>
<organism evidence="2 3">
    <name type="scientific">Paenibacillus tyrfis</name>
    <dbReference type="NCBI Taxonomy" id="1501230"/>
    <lineage>
        <taxon>Bacteria</taxon>
        <taxon>Bacillati</taxon>
        <taxon>Bacillota</taxon>
        <taxon>Bacilli</taxon>
        <taxon>Bacillales</taxon>
        <taxon>Paenibacillaceae</taxon>
        <taxon>Paenibacillus</taxon>
    </lineage>
</organism>
<dbReference type="Proteomes" id="UP000028123">
    <property type="component" value="Unassembled WGS sequence"/>
</dbReference>